<evidence type="ECO:0000313" key="2">
    <source>
        <dbReference type="Proteomes" id="UP000501690"/>
    </source>
</evidence>
<dbReference type="EMBL" id="CP039348">
    <property type="protein sequence ID" value="QCD89869.1"/>
    <property type="molecule type" value="Genomic_DNA"/>
</dbReference>
<protein>
    <submittedName>
        <fullName evidence="1">Uncharacterized protein</fullName>
    </submittedName>
</protein>
<sequence>MEARCSWWLMEMTARMEEDGGGTRSCLTREEDSVAVRGGRNCCSFVWRWCVVVAGRGATRGRWNAAMADALWRRRGRQMQVRGGGARWWCGGRRDWRRRLCGGWKGN</sequence>
<keyword evidence="2" id="KW-1185">Reference proteome</keyword>
<organism evidence="1 2">
    <name type="scientific">Vigna unguiculata</name>
    <name type="common">Cowpea</name>
    <dbReference type="NCBI Taxonomy" id="3917"/>
    <lineage>
        <taxon>Eukaryota</taxon>
        <taxon>Viridiplantae</taxon>
        <taxon>Streptophyta</taxon>
        <taxon>Embryophyta</taxon>
        <taxon>Tracheophyta</taxon>
        <taxon>Spermatophyta</taxon>
        <taxon>Magnoliopsida</taxon>
        <taxon>eudicotyledons</taxon>
        <taxon>Gunneridae</taxon>
        <taxon>Pentapetalae</taxon>
        <taxon>rosids</taxon>
        <taxon>fabids</taxon>
        <taxon>Fabales</taxon>
        <taxon>Fabaceae</taxon>
        <taxon>Papilionoideae</taxon>
        <taxon>50 kb inversion clade</taxon>
        <taxon>NPAAA clade</taxon>
        <taxon>indigoferoid/millettioid clade</taxon>
        <taxon>Phaseoleae</taxon>
        <taxon>Vigna</taxon>
    </lineage>
</organism>
<evidence type="ECO:0000313" key="1">
    <source>
        <dbReference type="EMBL" id="QCD89869.1"/>
    </source>
</evidence>
<gene>
    <name evidence="1" type="ORF">DEO72_LG4g819</name>
</gene>
<name>A0A4D6LM49_VIGUN</name>
<reference evidence="1 2" key="1">
    <citation type="submission" date="2019-04" db="EMBL/GenBank/DDBJ databases">
        <title>An improved genome assembly and genetic linkage map for asparagus bean, Vigna unguiculata ssp. sesquipedialis.</title>
        <authorList>
            <person name="Xia Q."/>
            <person name="Zhang R."/>
            <person name="Dong Y."/>
        </authorList>
    </citation>
    <scope>NUCLEOTIDE SEQUENCE [LARGE SCALE GENOMIC DNA]</scope>
    <source>
        <tissue evidence="1">Leaf</tissue>
    </source>
</reference>
<accession>A0A4D6LM49</accession>
<proteinExistence type="predicted"/>
<dbReference type="AlphaFoldDB" id="A0A4D6LM49"/>
<dbReference type="Proteomes" id="UP000501690">
    <property type="component" value="Linkage Group LG4"/>
</dbReference>